<reference evidence="2" key="1">
    <citation type="submission" date="2016-09" db="EMBL/GenBank/DDBJ databases">
        <authorList>
            <person name="Hebert L."/>
            <person name="Moumen B."/>
        </authorList>
    </citation>
    <scope>NUCLEOTIDE SEQUENCE [LARGE SCALE GENOMIC DNA]</scope>
    <source>
        <strain evidence="2">OVI</strain>
    </source>
</reference>
<accession>A0A1G4IJM3</accession>
<feature type="region of interest" description="Disordered" evidence="1">
    <location>
        <begin position="101"/>
        <end position="167"/>
    </location>
</feature>
<dbReference type="Proteomes" id="UP000195570">
    <property type="component" value="Unassembled WGS sequence"/>
</dbReference>
<dbReference type="VEuPathDB" id="TriTrypDB:TEOVI_000428800"/>
<evidence type="ECO:0000313" key="2">
    <source>
        <dbReference type="EMBL" id="SCU72710.1"/>
    </source>
</evidence>
<dbReference type="EMBL" id="CZPT02001905">
    <property type="protein sequence ID" value="SCU72710.1"/>
    <property type="molecule type" value="Genomic_DNA"/>
</dbReference>
<keyword evidence="3" id="KW-1185">Reference proteome</keyword>
<comment type="caution">
    <text evidence="2">The sequence shown here is derived from an EMBL/GenBank/DDBJ whole genome shotgun (WGS) entry which is preliminary data.</text>
</comment>
<dbReference type="AlphaFoldDB" id="A0A1G4IJM3"/>
<protein>
    <submittedName>
        <fullName evidence="2">Exosome-associated protein 3</fullName>
    </submittedName>
</protein>
<sequence>MQFDEDIVPLMEKMNAALDRVHQCLLPLLSSLDEDMLVSNYTVDEQARISLSAASALLFLTYAHDRLLNRAQGAGEDQQLMLKINRVTEYIGKLREITSLECKPRSSKGQTQQEGHDGDVSEVRNRKRERGEPPEKATKYAKVDDGRASKGGALENVKADGEDASVDPYGDAILFKEIERKGGKTSALVQNLLQHVTGTNNS</sequence>
<dbReference type="SMR" id="A0A1G4IJM3"/>
<proteinExistence type="predicted"/>
<dbReference type="GeneID" id="92378228"/>
<dbReference type="RefSeq" id="XP_067083175.1">
    <property type="nucleotide sequence ID" value="XM_067227074.1"/>
</dbReference>
<name>A0A1G4IJM3_TRYEQ</name>
<organism evidence="2 3">
    <name type="scientific">Trypanosoma equiperdum</name>
    <dbReference type="NCBI Taxonomy" id="5694"/>
    <lineage>
        <taxon>Eukaryota</taxon>
        <taxon>Discoba</taxon>
        <taxon>Euglenozoa</taxon>
        <taxon>Kinetoplastea</taxon>
        <taxon>Metakinetoplastina</taxon>
        <taxon>Trypanosomatida</taxon>
        <taxon>Trypanosomatidae</taxon>
        <taxon>Trypanosoma</taxon>
    </lineage>
</organism>
<evidence type="ECO:0000256" key="1">
    <source>
        <dbReference type="SAM" id="MobiDB-lite"/>
    </source>
</evidence>
<feature type="compositionally biased region" description="Basic and acidic residues" evidence="1">
    <location>
        <begin position="114"/>
        <end position="148"/>
    </location>
</feature>
<evidence type="ECO:0000313" key="3">
    <source>
        <dbReference type="Proteomes" id="UP000195570"/>
    </source>
</evidence>
<gene>
    <name evidence="2" type="ORF">TEOVI_000428800</name>
</gene>